<name>A0A9P7VWV3_9AGAR</name>
<evidence type="ECO:0000313" key="3">
    <source>
        <dbReference type="Proteomes" id="UP000812287"/>
    </source>
</evidence>
<sequence>MNDFSSGPKDNYVAMVFRCIISCITMVYGTAVVEYEVKSSTLVVSPIQLWSRFTGVAQLDPSLLSVLLPSTSLLAHYTLASTLSTHEFVAGFTEAEPVTVYKALN</sequence>
<keyword evidence="3" id="KW-1185">Reference proteome</keyword>
<feature type="transmembrane region" description="Helical" evidence="1">
    <location>
        <begin position="12"/>
        <end position="33"/>
    </location>
</feature>
<comment type="caution">
    <text evidence="2">The sequence shown here is derived from an EMBL/GenBank/DDBJ whole genome shotgun (WGS) entry which is preliminary data.</text>
</comment>
<dbReference type="EMBL" id="MU250530">
    <property type="protein sequence ID" value="KAG7448032.1"/>
    <property type="molecule type" value="Genomic_DNA"/>
</dbReference>
<dbReference type="RefSeq" id="XP_043041532.1">
    <property type="nucleotide sequence ID" value="XM_043179028.1"/>
</dbReference>
<evidence type="ECO:0000313" key="2">
    <source>
        <dbReference type="EMBL" id="KAG7448032.1"/>
    </source>
</evidence>
<evidence type="ECO:0000256" key="1">
    <source>
        <dbReference type="SAM" id="Phobius"/>
    </source>
</evidence>
<reference evidence="2" key="1">
    <citation type="submission" date="2020-11" db="EMBL/GenBank/DDBJ databases">
        <title>Adaptations for nitrogen fixation in a non-lichenized fungal sporocarp promotes dispersal by wood-feeding termites.</title>
        <authorList>
            <consortium name="DOE Joint Genome Institute"/>
            <person name="Koch R.A."/>
            <person name="Yoon G."/>
            <person name="Arayal U."/>
            <person name="Lail K."/>
            <person name="Amirebrahimi M."/>
            <person name="Labutti K."/>
            <person name="Lipzen A."/>
            <person name="Riley R."/>
            <person name="Barry K."/>
            <person name="Henrissat B."/>
            <person name="Grigoriev I.V."/>
            <person name="Herr J.R."/>
            <person name="Aime M.C."/>
        </authorList>
    </citation>
    <scope>NUCLEOTIDE SEQUENCE</scope>
    <source>
        <strain evidence="2">MCA 3950</strain>
    </source>
</reference>
<protein>
    <submittedName>
        <fullName evidence="2">Uncharacterized protein</fullName>
    </submittedName>
</protein>
<proteinExistence type="predicted"/>
<keyword evidence="1" id="KW-0812">Transmembrane</keyword>
<keyword evidence="1" id="KW-1133">Transmembrane helix</keyword>
<accession>A0A9P7VWV3</accession>
<organism evidence="2 3">
    <name type="scientific">Guyanagaster necrorhizus</name>
    <dbReference type="NCBI Taxonomy" id="856835"/>
    <lineage>
        <taxon>Eukaryota</taxon>
        <taxon>Fungi</taxon>
        <taxon>Dikarya</taxon>
        <taxon>Basidiomycota</taxon>
        <taxon>Agaricomycotina</taxon>
        <taxon>Agaricomycetes</taxon>
        <taxon>Agaricomycetidae</taxon>
        <taxon>Agaricales</taxon>
        <taxon>Marasmiineae</taxon>
        <taxon>Physalacriaceae</taxon>
        <taxon>Guyanagaster</taxon>
    </lineage>
</organism>
<keyword evidence="1" id="KW-0472">Membrane</keyword>
<dbReference type="AlphaFoldDB" id="A0A9P7VWV3"/>
<dbReference type="GeneID" id="66101322"/>
<gene>
    <name evidence="2" type="ORF">BT62DRAFT_1074550</name>
</gene>
<dbReference type="Proteomes" id="UP000812287">
    <property type="component" value="Unassembled WGS sequence"/>
</dbReference>